<evidence type="ECO:0000313" key="3">
    <source>
        <dbReference type="Proteomes" id="UP000266841"/>
    </source>
</evidence>
<comment type="caution">
    <text evidence="2">The sequence shown here is derived from an EMBL/GenBank/DDBJ whole genome shotgun (WGS) entry which is preliminary data.</text>
</comment>
<dbReference type="EMBL" id="AGNL01003347">
    <property type="protein sequence ID" value="EJK74818.1"/>
    <property type="molecule type" value="Genomic_DNA"/>
</dbReference>
<feature type="region of interest" description="Disordered" evidence="1">
    <location>
        <begin position="336"/>
        <end position="358"/>
    </location>
</feature>
<sequence length="851" mass="90712">MFKGPKAILSSAISNALAEFFVVDATQIESNLVSDAKISLKNVQLREQVQRLPVNSVGKSTKITITGTVESVEFKWVWVVSGNSESWVKDAQLTIRGAKFKAALVNEDIAELRELEESTNEPAEDLRAKYVDPKTIDSASKRSIQKQGGLGAYIQRQGEINSLVNCGCSLLTIVSLQVNMAVDMLTLCMEQFELCIDLPSPEETISSATEGGSSLVIKVSGIELLSLGRDGASTNDVTVKSKLKQRIKLDELSCAVLVRGLGSEFTRHSMIDPFSYTADVLRIGDRFGGFLTGVQCFGLVGAPEDGLKDQGGLSFHIGHVQVRAMTQLGAMCLAPVEDGSSSPPPRHGSSASDADDCVSDQIDNDEPSSFVLPLSYISLVLLDTKKFRVSNIDFCYHADGTVCSFQAAKMVYEGNEGEAYASDVFLTARPVPKMTIGIIESLQIKDTFLLATPIESSEYKYEGKTLSVSLDSFDIVLLGKEDEAPADDETKPFVKAPYLPCNIALDVHKDLKIKSSLDGSMMKFACIQLYALADGETKIAVQFQKFQNHLVSLSKVNMAGTIPHNKVDVIEDFVFSSDGTIDIVRGHSTNEWADAFRPASRQKINKKAPDSSPTTVRLPNCNIAQIKVVIRLDTTLVGVNDTKLAIKPYKGNPETTIHDVTNNYVKSCLSHAPDFISNAEVLGLNVLDSASGLLGTWTALPVLGSAFGAGAGVVAVTAVDAVRGAVDAGKRSRNDDEHSEYRPGDFTRGLIQAAAEATQKGAKMRGKQGGQGNVIDWAVGATSNNAEYISGNKARLGAAGAGGGGFIVGMALGGPIGAVIGGVVATAVSGATIETVDNHVRGGRDQKNGPD</sequence>
<dbReference type="Proteomes" id="UP000266841">
    <property type="component" value="Unassembled WGS sequence"/>
</dbReference>
<evidence type="ECO:0000313" key="2">
    <source>
        <dbReference type="EMBL" id="EJK74818.1"/>
    </source>
</evidence>
<organism evidence="2 3">
    <name type="scientific">Thalassiosira oceanica</name>
    <name type="common">Marine diatom</name>
    <dbReference type="NCBI Taxonomy" id="159749"/>
    <lineage>
        <taxon>Eukaryota</taxon>
        <taxon>Sar</taxon>
        <taxon>Stramenopiles</taxon>
        <taxon>Ochrophyta</taxon>
        <taxon>Bacillariophyta</taxon>
        <taxon>Coscinodiscophyceae</taxon>
        <taxon>Thalassiosirophycidae</taxon>
        <taxon>Thalassiosirales</taxon>
        <taxon>Thalassiosiraceae</taxon>
        <taxon>Thalassiosira</taxon>
    </lineage>
</organism>
<reference evidence="2 3" key="1">
    <citation type="journal article" date="2012" name="Genome Biol.">
        <title>Genome and low-iron response of an oceanic diatom adapted to chronic iron limitation.</title>
        <authorList>
            <person name="Lommer M."/>
            <person name="Specht M."/>
            <person name="Roy A.S."/>
            <person name="Kraemer L."/>
            <person name="Andreson R."/>
            <person name="Gutowska M.A."/>
            <person name="Wolf J."/>
            <person name="Bergner S.V."/>
            <person name="Schilhabel M.B."/>
            <person name="Klostermeier U.C."/>
            <person name="Beiko R.G."/>
            <person name="Rosenstiel P."/>
            <person name="Hippler M."/>
            <person name="Laroche J."/>
        </authorList>
    </citation>
    <scope>NUCLEOTIDE SEQUENCE [LARGE SCALE GENOMIC DNA]</scope>
    <source>
        <strain evidence="2 3">CCMP1005</strain>
    </source>
</reference>
<accession>K0T7R5</accession>
<evidence type="ECO:0000256" key="1">
    <source>
        <dbReference type="SAM" id="MobiDB-lite"/>
    </source>
</evidence>
<dbReference type="AlphaFoldDB" id="K0T7R5"/>
<dbReference type="eggNOG" id="ENOG502SU29">
    <property type="taxonomic scope" value="Eukaryota"/>
</dbReference>
<protein>
    <submittedName>
        <fullName evidence="2">Uncharacterized protein</fullName>
    </submittedName>
</protein>
<proteinExistence type="predicted"/>
<dbReference type="OMA" id="TNEWADA"/>
<dbReference type="OrthoDB" id="47853at2759"/>
<name>K0T7R5_THAOC</name>
<gene>
    <name evidence="2" type="ORF">THAOC_03483</name>
</gene>
<keyword evidence="3" id="KW-1185">Reference proteome</keyword>